<reference evidence="2" key="1">
    <citation type="journal article" date="2020" name="mSystems">
        <title>Genome- and Community-Level Interaction Insights into Carbon Utilization and Element Cycling Functions of Hydrothermarchaeota in Hydrothermal Sediment.</title>
        <authorList>
            <person name="Zhou Z."/>
            <person name="Liu Y."/>
            <person name="Xu W."/>
            <person name="Pan J."/>
            <person name="Luo Z.H."/>
            <person name="Li M."/>
        </authorList>
    </citation>
    <scope>NUCLEOTIDE SEQUENCE [LARGE SCALE GENOMIC DNA]</scope>
    <source>
        <strain evidence="2">SpSt-488</strain>
    </source>
</reference>
<dbReference type="EMBL" id="DSUT01000161">
    <property type="protein sequence ID" value="HGK28817.1"/>
    <property type="molecule type" value="Genomic_DNA"/>
</dbReference>
<comment type="caution">
    <text evidence="2">The sequence shown here is derived from an EMBL/GenBank/DDBJ whole genome shotgun (WGS) entry which is preliminary data.</text>
</comment>
<organism evidence="2">
    <name type="scientific">candidate division WOR-3 bacterium</name>
    <dbReference type="NCBI Taxonomy" id="2052148"/>
    <lineage>
        <taxon>Bacteria</taxon>
        <taxon>Bacteria division WOR-3</taxon>
    </lineage>
</organism>
<dbReference type="Gene3D" id="2.60.450.10">
    <property type="entry name" value="Lipopolysaccharide (LPS) transport protein A like domain"/>
    <property type="match status" value="2"/>
</dbReference>
<accession>A0A7C4GEI4</accession>
<feature type="domain" description="Organic solvent tolerance-like N-terminal" evidence="1">
    <location>
        <begin position="40"/>
        <end position="126"/>
    </location>
</feature>
<protein>
    <recommendedName>
        <fullName evidence="1">Organic solvent tolerance-like N-terminal domain-containing protein</fullName>
    </recommendedName>
</protein>
<name>A0A7C4GEI4_UNCW3</name>
<evidence type="ECO:0000259" key="1">
    <source>
        <dbReference type="Pfam" id="PF03968"/>
    </source>
</evidence>
<dbReference type="InterPro" id="IPR005653">
    <property type="entry name" value="OstA-like_N"/>
</dbReference>
<sequence>MTLNTRSAVGGLLFLLLVQAGFGAELYARKMAIERTPEGQATVFRDSVEITDGDTRLFSRLARVYDSRGLAKMSDSVFISSPDGLVWADSATYRMAEKEAELFGNVRLQQESLFIKAPRLTYSTRERRAQAPDGLEIENADRTYRLTGRRGTYDLDGGVGVVDAEPVLRRAREADSVEVVGRRMSWFENGAMARADGDVVVRSGVSMLRCDTALFFPQADSGVVWGSPEVQDLSGRGRDSSKTAGRATGDTMTFRLSGGALRQVSIVGRAEGRYLTEGGDEVFVKGARIRMWLDGQIDRVEVTEMTSGQLVRRATAGGQE</sequence>
<proteinExistence type="predicted"/>
<gene>
    <name evidence="2" type="ORF">ENS41_07710</name>
</gene>
<dbReference type="AlphaFoldDB" id="A0A7C4GEI4"/>
<dbReference type="Pfam" id="PF03968">
    <property type="entry name" value="LptD_N"/>
    <property type="match status" value="1"/>
</dbReference>
<evidence type="ECO:0000313" key="2">
    <source>
        <dbReference type="EMBL" id="HGK28817.1"/>
    </source>
</evidence>